<feature type="transmembrane region" description="Helical" evidence="7">
    <location>
        <begin position="191"/>
        <end position="210"/>
    </location>
</feature>
<dbReference type="PROSITE" id="PS50111">
    <property type="entry name" value="CHEMOTAXIS_TRANSDUC_2"/>
    <property type="match status" value="1"/>
</dbReference>
<sequence length="573" mass="64260">MKNDKMKAKLSIRIKLSIAFGLLCLFIIFGGLFFLLSGNKSNENTKIITNFWMPTVSEAYQIKLIAQEYREIEGLYLANQTADVVSGMEEKQQELTEAVDSYLLHSLSDEGKKTASVFQMQFEAYQATHMNMIEQVQNGNAAGAQYIYETNAYRNYMDLHVLLDELIEISLDGMNGVVQSNQSQYELSRSFTLISMIVVIVLSVFLSIWTTRSVMNPIGKINEVLKDLSESKGDLSERVNIHSGDEIQDTGDYVNKILETINNMVSQIRNSTEHVVSSSKQITTHCQELSLASNEISSAAVNMSDQSIIQSEKTQDTKTSLQQSYDKLSSVASYAEETYGLAKNADGYSEKGNKQVQDLLNQMEQIKKQTNVTNQSIQYFQQTLQKIEEINTIIEEVSRQTNLLSINAGIEASRAGEHGKGFAVIAKEIRGLSKQTSHSSVNIVALIQEIQEKLIEIVQQSDQSTEIIRQGSKSMEELQDTFSLIFELNNKVKTNGELTKEEASFVLENVREIVVIFDNINGLVQEQSASNEEVAASSQQQQANTEHILDQTKQLSHEAESLRKLVAQFNNKL</sequence>
<dbReference type="InterPro" id="IPR003660">
    <property type="entry name" value="HAMP_dom"/>
</dbReference>
<dbReference type="Pfam" id="PF00672">
    <property type="entry name" value="HAMP"/>
    <property type="match status" value="1"/>
</dbReference>
<keyword evidence="4 6" id="KW-0807">Transducer</keyword>
<feature type="domain" description="HAMP" evidence="9">
    <location>
        <begin position="212"/>
        <end position="266"/>
    </location>
</feature>
<dbReference type="Gene3D" id="1.10.287.950">
    <property type="entry name" value="Methyl-accepting chemotaxis protein"/>
    <property type="match status" value="1"/>
</dbReference>
<evidence type="ECO:0000256" key="4">
    <source>
        <dbReference type="ARBA" id="ARBA00023224"/>
    </source>
</evidence>
<dbReference type="EMBL" id="JAVAMP010000013">
    <property type="protein sequence ID" value="MDP5276297.1"/>
    <property type="molecule type" value="Genomic_DNA"/>
</dbReference>
<name>A0ABT9J3T8_9BACL</name>
<evidence type="ECO:0000259" key="8">
    <source>
        <dbReference type="PROSITE" id="PS50111"/>
    </source>
</evidence>
<evidence type="ECO:0000256" key="7">
    <source>
        <dbReference type="SAM" id="Phobius"/>
    </source>
</evidence>
<dbReference type="InterPro" id="IPR024478">
    <property type="entry name" value="HlyB_4HB_MCP"/>
</dbReference>
<dbReference type="Proteomes" id="UP001231941">
    <property type="component" value="Unassembled WGS sequence"/>
</dbReference>
<dbReference type="SMART" id="SM00283">
    <property type="entry name" value="MA"/>
    <property type="match status" value="1"/>
</dbReference>
<evidence type="ECO:0000313" key="11">
    <source>
        <dbReference type="Proteomes" id="UP001231941"/>
    </source>
</evidence>
<dbReference type="SMART" id="SM00304">
    <property type="entry name" value="HAMP"/>
    <property type="match status" value="1"/>
</dbReference>
<keyword evidence="2" id="KW-1003">Cell membrane</keyword>
<dbReference type="Pfam" id="PF00015">
    <property type="entry name" value="MCPsignal"/>
    <property type="match status" value="1"/>
</dbReference>
<evidence type="ECO:0000256" key="5">
    <source>
        <dbReference type="ARBA" id="ARBA00029447"/>
    </source>
</evidence>
<gene>
    <name evidence="10" type="ORF">Q5Y73_19560</name>
</gene>
<evidence type="ECO:0000256" key="3">
    <source>
        <dbReference type="ARBA" id="ARBA00023136"/>
    </source>
</evidence>
<organism evidence="10 11">
    <name type="scientific">Chengkuizengella axinellae</name>
    <dbReference type="NCBI Taxonomy" id="3064388"/>
    <lineage>
        <taxon>Bacteria</taxon>
        <taxon>Bacillati</taxon>
        <taxon>Bacillota</taxon>
        <taxon>Bacilli</taxon>
        <taxon>Bacillales</taxon>
        <taxon>Paenibacillaceae</taxon>
        <taxon>Chengkuizengella</taxon>
    </lineage>
</organism>
<evidence type="ECO:0000256" key="1">
    <source>
        <dbReference type="ARBA" id="ARBA00004236"/>
    </source>
</evidence>
<dbReference type="PANTHER" id="PTHR32089:SF112">
    <property type="entry name" value="LYSOZYME-LIKE PROTEIN-RELATED"/>
    <property type="match status" value="1"/>
</dbReference>
<keyword evidence="11" id="KW-1185">Reference proteome</keyword>
<keyword evidence="7" id="KW-1133">Transmembrane helix</keyword>
<dbReference type="Gene3D" id="6.10.340.10">
    <property type="match status" value="1"/>
</dbReference>
<accession>A0ABT9J3T8</accession>
<dbReference type="PANTHER" id="PTHR32089">
    <property type="entry name" value="METHYL-ACCEPTING CHEMOTAXIS PROTEIN MCPB"/>
    <property type="match status" value="1"/>
</dbReference>
<feature type="transmembrane region" description="Helical" evidence="7">
    <location>
        <begin position="12"/>
        <end position="36"/>
    </location>
</feature>
<comment type="similarity">
    <text evidence="5">Belongs to the methyl-accepting chemotaxis (MCP) protein family.</text>
</comment>
<dbReference type="InterPro" id="IPR004089">
    <property type="entry name" value="MCPsignal_dom"/>
</dbReference>
<feature type="domain" description="Methyl-accepting transducer" evidence="8">
    <location>
        <begin position="285"/>
        <end position="542"/>
    </location>
</feature>
<dbReference type="PROSITE" id="PS50885">
    <property type="entry name" value="HAMP"/>
    <property type="match status" value="1"/>
</dbReference>
<evidence type="ECO:0000256" key="6">
    <source>
        <dbReference type="PROSITE-ProRule" id="PRU00284"/>
    </source>
</evidence>
<proteinExistence type="inferred from homology"/>
<comment type="subcellular location">
    <subcellularLocation>
        <location evidence="1">Cell membrane</location>
    </subcellularLocation>
</comment>
<evidence type="ECO:0000313" key="10">
    <source>
        <dbReference type="EMBL" id="MDP5276297.1"/>
    </source>
</evidence>
<evidence type="ECO:0000256" key="2">
    <source>
        <dbReference type="ARBA" id="ARBA00022475"/>
    </source>
</evidence>
<reference evidence="10 11" key="1">
    <citation type="submission" date="2023-08" db="EMBL/GenBank/DDBJ databases">
        <authorList>
            <person name="Park J.-S."/>
        </authorList>
    </citation>
    <scope>NUCLEOTIDE SEQUENCE [LARGE SCALE GENOMIC DNA]</scope>
    <source>
        <strain evidence="10 11">2205SS18-9</strain>
    </source>
</reference>
<dbReference type="CDD" id="cd06225">
    <property type="entry name" value="HAMP"/>
    <property type="match status" value="1"/>
</dbReference>
<dbReference type="SUPFAM" id="SSF58104">
    <property type="entry name" value="Methyl-accepting chemotaxis protein (MCP) signaling domain"/>
    <property type="match status" value="1"/>
</dbReference>
<protein>
    <submittedName>
        <fullName evidence="10">Methyl-accepting chemotaxis protein</fullName>
    </submittedName>
</protein>
<dbReference type="Pfam" id="PF12729">
    <property type="entry name" value="4HB_MCP_1"/>
    <property type="match status" value="1"/>
</dbReference>
<keyword evidence="3 7" id="KW-0472">Membrane</keyword>
<dbReference type="RefSeq" id="WP_305993606.1">
    <property type="nucleotide sequence ID" value="NZ_JAVAMP010000013.1"/>
</dbReference>
<comment type="caution">
    <text evidence="10">The sequence shown here is derived from an EMBL/GenBank/DDBJ whole genome shotgun (WGS) entry which is preliminary data.</text>
</comment>
<evidence type="ECO:0000259" key="9">
    <source>
        <dbReference type="PROSITE" id="PS50885"/>
    </source>
</evidence>
<keyword evidence="7" id="KW-0812">Transmembrane</keyword>